<sequence length="59" mass="5973">MGARGLLLALGPAAALGLGRFAYALVLPLMQTAWGLSYAEAGLLGSANTLGYLVNQSAH</sequence>
<dbReference type="EMBL" id="FNBC01000015">
    <property type="protein sequence ID" value="SDE91163.1"/>
    <property type="molecule type" value="Genomic_DNA"/>
</dbReference>
<dbReference type="SUPFAM" id="SSF103473">
    <property type="entry name" value="MFS general substrate transporter"/>
    <property type="match status" value="1"/>
</dbReference>
<accession>A0A1G7GT08</accession>
<dbReference type="AlphaFoldDB" id="A0A1G7GT08"/>
<evidence type="ECO:0000313" key="2">
    <source>
        <dbReference type="Proteomes" id="UP000199446"/>
    </source>
</evidence>
<reference evidence="2" key="1">
    <citation type="submission" date="2016-10" db="EMBL/GenBank/DDBJ databases">
        <authorList>
            <person name="Varghese N."/>
            <person name="Submissions S."/>
        </authorList>
    </citation>
    <scope>NUCLEOTIDE SEQUENCE [LARGE SCALE GENOMIC DNA]</scope>
    <source>
        <strain evidence="2">CGMCC 1.6992</strain>
    </source>
</reference>
<evidence type="ECO:0000313" key="1">
    <source>
        <dbReference type="EMBL" id="SDE91163.1"/>
    </source>
</evidence>
<name>A0A1G7GT08_9DEIN</name>
<dbReference type="Proteomes" id="UP000199446">
    <property type="component" value="Unassembled WGS sequence"/>
</dbReference>
<dbReference type="STRING" id="482827.SAMN04488243_11558"/>
<dbReference type="InterPro" id="IPR010645">
    <property type="entry name" value="MFS_4"/>
</dbReference>
<protein>
    <submittedName>
        <fullName evidence="1">Uncharacterized MFS-type transporter YbfB</fullName>
    </submittedName>
</protein>
<keyword evidence="2" id="KW-1185">Reference proteome</keyword>
<dbReference type="Pfam" id="PF06779">
    <property type="entry name" value="MFS_4"/>
    <property type="match status" value="1"/>
</dbReference>
<dbReference type="InterPro" id="IPR036259">
    <property type="entry name" value="MFS_trans_sf"/>
</dbReference>
<organism evidence="1 2">
    <name type="scientific">Thermus arciformis</name>
    <dbReference type="NCBI Taxonomy" id="482827"/>
    <lineage>
        <taxon>Bacteria</taxon>
        <taxon>Thermotogati</taxon>
        <taxon>Deinococcota</taxon>
        <taxon>Deinococci</taxon>
        <taxon>Thermales</taxon>
        <taxon>Thermaceae</taxon>
        <taxon>Thermus</taxon>
    </lineage>
</organism>
<gene>
    <name evidence="1" type="ORF">SAMN04488243_11558</name>
</gene>
<proteinExistence type="predicted"/>